<dbReference type="Proteomes" id="UP000290253">
    <property type="component" value="Unassembled WGS sequence"/>
</dbReference>
<dbReference type="InterPro" id="IPR028051">
    <property type="entry name" value="CheX-like_dom"/>
</dbReference>
<feature type="domain" description="Chemotaxis phosphatase CheX-like" evidence="2">
    <location>
        <begin position="53"/>
        <end position="140"/>
    </location>
</feature>
<name>A0A4Q1SD72_9BACT</name>
<dbReference type="Pfam" id="PF13690">
    <property type="entry name" value="CheX"/>
    <property type="match status" value="1"/>
</dbReference>
<dbReference type="OrthoDB" id="128935at2"/>
<keyword evidence="4" id="KW-1185">Reference proteome</keyword>
<dbReference type="GO" id="GO:0006935">
    <property type="term" value="P:chemotaxis"/>
    <property type="evidence" value="ECO:0007669"/>
    <property type="project" value="UniProtKB-KW"/>
</dbReference>
<dbReference type="EMBL" id="SDMK01000002">
    <property type="protein sequence ID" value="RXS94991.1"/>
    <property type="molecule type" value="Genomic_DNA"/>
</dbReference>
<protein>
    <submittedName>
        <fullName evidence="3">Chemotaxis protein CheX</fullName>
    </submittedName>
</protein>
<keyword evidence="1" id="KW-0145">Chemotaxis</keyword>
<evidence type="ECO:0000256" key="1">
    <source>
        <dbReference type="ARBA" id="ARBA00022500"/>
    </source>
</evidence>
<dbReference type="CDD" id="cd17906">
    <property type="entry name" value="CheX"/>
    <property type="match status" value="1"/>
</dbReference>
<dbReference type="PANTHER" id="PTHR39452:SF1">
    <property type="entry name" value="CHEY-P PHOSPHATASE CHEX"/>
    <property type="match status" value="1"/>
</dbReference>
<proteinExistence type="predicted"/>
<dbReference type="AlphaFoldDB" id="A0A4Q1SD72"/>
<dbReference type="Gene3D" id="3.40.1550.10">
    <property type="entry name" value="CheC-like"/>
    <property type="match status" value="1"/>
</dbReference>
<gene>
    <name evidence="3" type="ORF">ESZ00_10190</name>
</gene>
<dbReference type="InterPro" id="IPR038756">
    <property type="entry name" value="CheX-like"/>
</dbReference>
<dbReference type="SUPFAM" id="SSF103039">
    <property type="entry name" value="CheC-like"/>
    <property type="match status" value="1"/>
</dbReference>
<dbReference type="InterPro" id="IPR028976">
    <property type="entry name" value="CheC-like_sf"/>
</dbReference>
<organism evidence="3 4">
    <name type="scientific">Silvibacterium dinghuense</name>
    <dbReference type="NCBI Taxonomy" id="1560006"/>
    <lineage>
        <taxon>Bacteria</taxon>
        <taxon>Pseudomonadati</taxon>
        <taxon>Acidobacteriota</taxon>
        <taxon>Terriglobia</taxon>
        <taxon>Terriglobales</taxon>
        <taxon>Acidobacteriaceae</taxon>
        <taxon>Silvibacterium</taxon>
    </lineage>
</organism>
<evidence type="ECO:0000313" key="4">
    <source>
        <dbReference type="Proteomes" id="UP000290253"/>
    </source>
</evidence>
<accession>A0A4Q1SD72</accession>
<reference evidence="3 4" key="1">
    <citation type="journal article" date="2016" name="Int. J. Syst. Evol. Microbiol.">
        <title>Acidipila dinghuensis sp. nov., an acidobacterium isolated from forest soil.</title>
        <authorList>
            <person name="Jiang Y.W."/>
            <person name="Wang J."/>
            <person name="Chen M.H."/>
            <person name="Lv Y.Y."/>
            <person name="Qiu L.H."/>
        </authorList>
    </citation>
    <scope>NUCLEOTIDE SEQUENCE [LARGE SCALE GENOMIC DNA]</scope>
    <source>
        <strain evidence="3 4">DHOF10</strain>
    </source>
</reference>
<dbReference type="PANTHER" id="PTHR39452">
    <property type="entry name" value="CHEY-P PHOSPHATASE CHEX"/>
    <property type="match status" value="1"/>
</dbReference>
<sequence>MAEEKLDLARAGELACEAIRKAVPHAFATMAGVDAVLDVEADGQPVEQDLRCVAGVIGWVGSLSGTGMLECTPEFACTLANLMLGTEEKTLTPEALDAVAEMTNIIFGCMKTDLEPLVGPMALSVPTIISGTDVQMRTSGERIAVFRIGVDASRLRVRLYLNQMEERRGALGQYWTLSCEPAK</sequence>
<dbReference type="RefSeq" id="WP_129208160.1">
    <property type="nucleotide sequence ID" value="NZ_BMGU01000003.1"/>
</dbReference>
<evidence type="ECO:0000259" key="2">
    <source>
        <dbReference type="Pfam" id="PF13690"/>
    </source>
</evidence>
<comment type="caution">
    <text evidence="3">The sequence shown here is derived from an EMBL/GenBank/DDBJ whole genome shotgun (WGS) entry which is preliminary data.</text>
</comment>
<evidence type="ECO:0000313" key="3">
    <source>
        <dbReference type="EMBL" id="RXS94991.1"/>
    </source>
</evidence>